<sequence length="76" mass="8542">MVMIHFNLSQGSKDSVFNNKYWSSIQFEELQEKSSCKGIADSTKPPNDDDFDCQVDETVDASAILIYRDGILGYVS</sequence>
<feature type="non-terminal residue" evidence="1">
    <location>
        <position position="76"/>
    </location>
</feature>
<dbReference type="Gramene" id="RZC43387">
    <property type="protein sequence ID" value="RZC43387"/>
    <property type="gene ID" value="C5167_036331"/>
</dbReference>
<reference evidence="1 2" key="1">
    <citation type="journal article" date="2018" name="Science">
        <title>The opium poppy genome and morphinan production.</title>
        <authorList>
            <person name="Guo L."/>
            <person name="Winzer T."/>
            <person name="Yang X."/>
            <person name="Li Y."/>
            <person name="Ning Z."/>
            <person name="He Z."/>
            <person name="Teodor R."/>
            <person name="Lu Y."/>
            <person name="Bowser T.A."/>
            <person name="Graham I.A."/>
            <person name="Ye K."/>
        </authorList>
    </citation>
    <scope>NUCLEOTIDE SEQUENCE [LARGE SCALE GENOMIC DNA]</scope>
    <source>
        <strain evidence="2">cv. HN1</strain>
        <tissue evidence="1">Leaves</tissue>
    </source>
</reference>
<protein>
    <submittedName>
        <fullName evidence="1">Uncharacterized protein</fullName>
    </submittedName>
</protein>
<organism evidence="1 2">
    <name type="scientific">Papaver somniferum</name>
    <name type="common">Opium poppy</name>
    <dbReference type="NCBI Taxonomy" id="3469"/>
    <lineage>
        <taxon>Eukaryota</taxon>
        <taxon>Viridiplantae</taxon>
        <taxon>Streptophyta</taxon>
        <taxon>Embryophyta</taxon>
        <taxon>Tracheophyta</taxon>
        <taxon>Spermatophyta</taxon>
        <taxon>Magnoliopsida</taxon>
        <taxon>Ranunculales</taxon>
        <taxon>Papaveraceae</taxon>
        <taxon>Papaveroideae</taxon>
        <taxon>Papaver</taxon>
    </lineage>
</organism>
<proteinExistence type="predicted"/>
<dbReference type="Proteomes" id="UP000316621">
    <property type="component" value="Chromosome 1"/>
</dbReference>
<accession>A0A4Y7I3E8</accession>
<gene>
    <name evidence="1" type="ORF">C5167_036331</name>
</gene>
<dbReference type="AlphaFoldDB" id="A0A4Y7I3E8"/>
<name>A0A4Y7I3E8_PAPSO</name>
<keyword evidence="2" id="KW-1185">Reference proteome</keyword>
<evidence type="ECO:0000313" key="1">
    <source>
        <dbReference type="EMBL" id="RZC43387.1"/>
    </source>
</evidence>
<dbReference type="EMBL" id="CM010715">
    <property type="protein sequence ID" value="RZC43387.1"/>
    <property type="molecule type" value="Genomic_DNA"/>
</dbReference>
<evidence type="ECO:0000313" key="2">
    <source>
        <dbReference type="Proteomes" id="UP000316621"/>
    </source>
</evidence>